<evidence type="ECO:0000259" key="1">
    <source>
        <dbReference type="Pfam" id="PF00501"/>
    </source>
</evidence>
<evidence type="ECO:0000313" key="2">
    <source>
        <dbReference type="EMBL" id="AAA17293.1"/>
    </source>
</evidence>
<accession>Q49859</accession>
<dbReference type="Pfam" id="PF00501">
    <property type="entry name" value="AMP-binding"/>
    <property type="match status" value="1"/>
</dbReference>
<dbReference type="PIR" id="S72979">
    <property type="entry name" value="S72979"/>
</dbReference>
<sequence>MYLCSYTSASCTKSFAGASATATVSRFPINVISSSSWIHGSLSILDAHAIDTMPYCAALICGDEQLTYTQLEEKANRFGHYLIGQGVNKDDKKVVLYCRSSIEIVIAMFGIVKGEHSSQR</sequence>
<proteinExistence type="predicted"/>
<dbReference type="AlphaFoldDB" id="Q49859"/>
<feature type="domain" description="AMP-dependent synthetase/ligase" evidence="1">
    <location>
        <begin position="55"/>
        <end position="113"/>
    </location>
</feature>
<dbReference type="SUPFAM" id="SSF56801">
    <property type="entry name" value="Acetyl-CoA synthetase-like"/>
    <property type="match status" value="1"/>
</dbReference>
<dbReference type="InterPro" id="IPR000873">
    <property type="entry name" value="AMP-dep_synth/lig_dom"/>
</dbReference>
<reference evidence="2" key="2">
    <citation type="submission" date="1994-03" db="EMBL/GenBank/DDBJ databases">
        <authorList>
            <person name="Robison K."/>
        </authorList>
    </citation>
    <scope>NUCLEOTIDE SEQUENCE</scope>
</reference>
<dbReference type="EMBL" id="U00020">
    <property type="protein sequence ID" value="AAA17293.1"/>
    <property type="molecule type" value="Genomic_DNA"/>
</dbReference>
<dbReference type="InterPro" id="IPR042099">
    <property type="entry name" value="ANL_N_sf"/>
</dbReference>
<organism evidence="2">
    <name type="scientific">Mycobacterium leprae</name>
    <dbReference type="NCBI Taxonomy" id="1769"/>
    <lineage>
        <taxon>Bacteria</taxon>
        <taxon>Bacillati</taxon>
        <taxon>Actinomycetota</taxon>
        <taxon>Actinomycetes</taxon>
        <taxon>Mycobacteriales</taxon>
        <taxon>Mycobacteriaceae</taxon>
        <taxon>Mycobacterium</taxon>
    </lineage>
</organism>
<protein>
    <submittedName>
        <fullName evidence="2">AcvS</fullName>
    </submittedName>
</protein>
<dbReference type="Gene3D" id="3.40.50.12780">
    <property type="entry name" value="N-terminal domain of ligase-like"/>
    <property type="match status" value="1"/>
</dbReference>
<name>Q49859_MYCLR</name>
<reference evidence="2" key="1">
    <citation type="submission" date="1994-01" db="EMBL/GenBank/DDBJ databases">
        <authorList>
            <person name="Smith D.R."/>
        </authorList>
    </citation>
    <scope>NUCLEOTIDE SEQUENCE</scope>
</reference>